<organism evidence="1 2">
    <name type="scientific">Candidatus Accumulibacter proximus</name>
    <dbReference type="NCBI Taxonomy" id="2954385"/>
    <lineage>
        <taxon>Bacteria</taxon>
        <taxon>Pseudomonadati</taxon>
        <taxon>Pseudomonadota</taxon>
        <taxon>Betaproteobacteria</taxon>
        <taxon>Candidatus Accumulibacter</taxon>
    </lineage>
</organism>
<protein>
    <submittedName>
        <fullName evidence="1">Uncharacterized protein</fullName>
    </submittedName>
</protein>
<dbReference type="Proteomes" id="UP000697998">
    <property type="component" value="Unassembled WGS sequence"/>
</dbReference>
<dbReference type="InterPro" id="IPR016187">
    <property type="entry name" value="CTDL_fold"/>
</dbReference>
<sequence>MRRAGIRFISVNQTPADRRLVVLAAERVRDAGSGRLIGDIEGELRARSKDELEHPAPSGLLGGARTLLTRGMSPQAAIRRRIAAAEALGKIGGNRFWSLPHGEPEWVDIPAGEFTMGEGSEAHRVLLPAYAIARLPVTNAQDVAVAPCQFL</sequence>
<evidence type="ECO:0000313" key="2">
    <source>
        <dbReference type="Proteomes" id="UP000697998"/>
    </source>
</evidence>
<dbReference type="Gene3D" id="3.90.1580.10">
    <property type="entry name" value="paralog of FGE (formylglycine-generating enzyme)"/>
    <property type="match status" value="1"/>
</dbReference>
<gene>
    <name evidence="1" type="ORF">IPJ27_15845</name>
</gene>
<evidence type="ECO:0000313" key="1">
    <source>
        <dbReference type="EMBL" id="MBK7676096.1"/>
    </source>
</evidence>
<dbReference type="EMBL" id="JADJMH010000016">
    <property type="protein sequence ID" value="MBK7676096.1"/>
    <property type="molecule type" value="Genomic_DNA"/>
</dbReference>
<proteinExistence type="predicted"/>
<name>A0A935Q200_9PROT</name>
<dbReference type="AlphaFoldDB" id="A0A935Q200"/>
<dbReference type="InterPro" id="IPR042095">
    <property type="entry name" value="SUMF_sf"/>
</dbReference>
<dbReference type="SUPFAM" id="SSF56436">
    <property type="entry name" value="C-type lectin-like"/>
    <property type="match status" value="1"/>
</dbReference>
<comment type="caution">
    <text evidence="1">The sequence shown here is derived from an EMBL/GenBank/DDBJ whole genome shotgun (WGS) entry which is preliminary data.</text>
</comment>
<reference evidence="1 2" key="1">
    <citation type="submission" date="2020-10" db="EMBL/GenBank/DDBJ databases">
        <title>Connecting structure to function with the recovery of over 1000 high-quality activated sludge metagenome-assembled genomes encoding full-length rRNA genes using long-read sequencing.</title>
        <authorList>
            <person name="Singleton C.M."/>
            <person name="Petriglieri F."/>
            <person name="Kristensen J.M."/>
            <person name="Kirkegaard R.H."/>
            <person name="Michaelsen T.Y."/>
            <person name="Andersen M.H."/>
            <person name="Karst S.M."/>
            <person name="Dueholm M.S."/>
            <person name="Nielsen P.H."/>
            <person name="Albertsen M."/>
        </authorList>
    </citation>
    <scope>NUCLEOTIDE SEQUENCE [LARGE SCALE GENOMIC DNA]</scope>
    <source>
        <strain evidence="1">EsbW_18-Q3-R4-48_BATAC.285</strain>
    </source>
</reference>
<accession>A0A935Q200</accession>